<evidence type="ECO:0000313" key="3">
    <source>
        <dbReference type="Proteomes" id="UP000314294"/>
    </source>
</evidence>
<keyword evidence="3" id="KW-1185">Reference proteome</keyword>
<feature type="compositionally biased region" description="Basic and acidic residues" evidence="1">
    <location>
        <begin position="40"/>
        <end position="49"/>
    </location>
</feature>
<sequence>MGLAVKLNRAGTELGAAVRLQGGIELVKPRDRESERRHVIENKVKKDAGVKPQQRAKQPRGFRTLWASWRKRGRSNQWKADMAVTKSAEPSANGRVPTAQEEPQRKALSGADDLSPICTRITSILEREIDVGLLGVLRGHFQLCRTNICSHHGGKVLGQQQVSGDSTPISSRNL</sequence>
<accession>A0A4Z2GGK6</accession>
<reference evidence="2 3" key="1">
    <citation type="submission" date="2019-03" db="EMBL/GenBank/DDBJ databases">
        <title>First draft genome of Liparis tanakae, snailfish: a comprehensive survey of snailfish specific genes.</title>
        <authorList>
            <person name="Kim W."/>
            <person name="Song I."/>
            <person name="Jeong J.-H."/>
            <person name="Kim D."/>
            <person name="Kim S."/>
            <person name="Ryu S."/>
            <person name="Song J.Y."/>
            <person name="Lee S.K."/>
        </authorList>
    </citation>
    <scope>NUCLEOTIDE SEQUENCE [LARGE SCALE GENOMIC DNA]</scope>
    <source>
        <tissue evidence="2">Muscle</tissue>
    </source>
</reference>
<protein>
    <submittedName>
        <fullName evidence="2">Uncharacterized protein</fullName>
    </submittedName>
</protein>
<comment type="caution">
    <text evidence="2">The sequence shown here is derived from an EMBL/GenBank/DDBJ whole genome shotgun (WGS) entry which is preliminary data.</text>
</comment>
<evidence type="ECO:0000256" key="1">
    <source>
        <dbReference type="SAM" id="MobiDB-lite"/>
    </source>
</evidence>
<feature type="region of interest" description="Disordered" evidence="1">
    <location>
        <begin position="77"/>
        <end position="111"/>
    </location>
</feature>
<name>A0A4Z2GGK6_9TELE</name>
<dbReference type="EMBL" id="SRLO01000569">
    <property type="protein sequence ID" value="TNN51802.1"/>
    <property type="molecule type" value="Genomic_DNA"/>
</dbReference>
<feature type="region of interest" description="Disordered" evidence="1">
    <location>
        <begin position="40"/>
        <end position="59"/>
    </location>
</feature>
<organism evidence="2 3">
    <name type="scientific">Liparis tanakae</name>
    <name type="common">Tanaka's snailfish</name>
    <dbReference type="NCBI Taxonomy" id="230148"/>
    <lineage>
        <taxon>Eukaryota</taxon>
        <taxon>Metazoa</taxon>
        <taxon>Chordata</taxon>
        <taxon>Craniata</taxon>
        <taxon>Vertebrata</taxon>
        <taxon>Euteleostomi</taxon>
        <taxon>Actinopterygii</taxon>
        <taxon>Neopterygii</taxon>
        <taxon>Teleostei</taxon>
        <taxon>Neoteleostei</taxon>
        <taxon>Acanthomorphata</taxon>
        <taxon>Eupercaria</taxon>
        <taxon>Perciformes</taxon>
        <taxon>Cottioidei</taxon>
        <taxon>Cottales</taxon>
        <taxon>Liparidae</taxon>
        <taxon>Liparis</taxon>
    </lineage>
</organism>
<dbReference type="AlphaFoldDB" id="A0A4Z2GGK6"/>
<evidence type="ECO:0000313" key="2">
    <source>
        <dbReference type="EMBL" id="TNN51802.1"/>
    </source>
</evidence>
<gene>
    <name evidence="2" type="ORF">EYF80_037970</name>
</gene>
<proteinExistence type="predicted"/>
<dbReference type="Proteomes" id="UP000314294">
    <property type="component" value="Unassembled WGS sequence"/>
</dbReference>